<accession>A0A1F7KEN9</accession>
<evidence type="ECO:0000313" key="2">
    <source>
        <dbReference type="Proteomes" id="UP000178450"/>
    </source>
</evidence>
<dbReference type="EMBL" id="MGBG01000008">
    <property type="protein sequence ID" value="OGK66324.1"/>
    <property type="molecule type" value="Genomic_DNA"/>
</dbReference>
<dbReference type="SUPFAM" id="SSF109604">
    <property type="entry name" value="HD-domain/PDEase-like"/>
    <property type="match status" value="1"/>
</dbReference>
<dbReference type="Gene3D" id="1.10.3210.10">
    <property type="entry name" value="Hypothetical protein af1432"/>
    <property type="match status" value="1"/>
</dbReference>
<evidence type="ECO:0008006" key="3">
    <source>
        <dbReference type="Google" id="ProtNLM"/>
    </source>
</evidence>
<protein>
    <recommendedName>
        <fullName evidence="3">HD domain-containing protein</fullName>
    </recommendedName>
</protein>
<proteinExistence type="predicted"/>
<gene>
    <name evidence="1" type="ORF">A2209_02135</name>
</gene>
<name>A0A1F7KEN9_9BACT</name>
<sequence>MKYIREQYLQAVEKQVEPNIFKHSLALEACMGGIYDYLKSNGQLASNELPREDWLLAGLIHDIDFGGEFKTEHPKKTLEALAKYELTISKEIHQLVLSHAPELTNVKPSTKAQWAIFCSDSLTGLIMAVAFVYPSRKLADVKLSSVIKRFKKEPRFAAGTRRDEVAMCSLPEGLNIPLEKFIEICLESMKAIAIQIGL</sequence>
<dbReference type="AlphaFoldDB" id="A0A1F7KEN9"/>
<dbReference type="PANTHER" id="PTHR38659">
    <property type="entry name" value="METAL-DEPENDENT PHOSPHOHYDROLASE"/>
    <property type="match status" value="1"/>
</dbReference>
<comment type="caution">
    <text evidence="1">The sequence shown here is derived from an EMBL/GenBank/DDBJ whole genome shotgun (WGS) entry which is preliminary data.</text>
</comment>
<organism evidence="1 2">
    <name type="scientific">Candidatus Roizmanbacteria bacterium RIFOXYA1_FULL_41_12</name>
    <dbReference type="NCBI Taxonomy" id="1802082"/>
    <lineage>
        <taxon>Bacteria</taxon>
        <taxon>Candidatus Roizmaniibacteriota</taxon>
    </lineage>
</organism>
<dbReference type="PANTHER" id="PTHR38659:SF1">
    <property type="entry name" value="METAL DEPENDENT PHOSPHOHYDROLASE"/>
    <property type="match status" value="1"/>
</dbReference>
<reference evidence="1 2" key="1">
    <citation type="journal article" date="2016" name="Nat. Commun.">
        <title>Thousands of microbial genomes shed light on interconnected biogeochemical processes in an aquifer system.</title>
        <authorList>
            <person name="Anantharaman K."/>
            <person name="Brown C.T."/>
            <person name="Hug L.A."/>
            <person name="Sharon I."/>
            <person name="Castelle C.J."/>
            <person name="Probst A.J."/>
            <person name="Thomas B.C."/>
            <person name="Singh A."/>
            <person name="Wilkins M.J."/>
            <person name="Karaoz U."/>
            <person name="Brodie E.L."/>
            <person name="Williams K.H."/>
            <person name="Hubbard S.S."/>
            <person name="Banfield J.F."/>
        </authorList>
    </citation>
    <scope>NUCLEOTIDE SEQUENCE [LARGE SCALE GENOMIC DNA]</scope>
</reference>
<dbReference type="Proteomes" id="UP000178450">
    <property type="component" value="Unassembled WGS sequence"/>
</dbReference>
<evidence type="ECO:0000313" key="1">
    <source>
        <dbReference type="EMBL" id="OGK66324.1"/>
    </source>
</evidence>